<accession>A0A418ZVT7</accession>
<gene>
    <name evidence="2" type="ORF">D3P06_10560</name>
</gene>
<evidence type="ECO:0000259" key="1">
    <source>
        <dbReference type="Pfam" id="PF03235"/>
    </source>
</evidence>
<sequence>MAFNETTVADAIQSISRSEYVLPAIQREFVWGPDRICQLFDSLMQDFPVGQLLFWKINKEKTSHYRFYRFMRNYHARDAFRCVEAEPDHGGPLIGVLDGQQRLTALNIGLRGSMAIKKPYGRWSSDDSFPKQTLHLDLTSPLGDEADGTVYNFKFFAVKSDLPHSGWFPVAKIMTLKAGPAMVTWLRTERGIEGDELEQAYERLDRLHRVVHVEKPLAYFTETSQDLDRVLQIFIRVNSKGMVLSYSDLLLSIATAQWAERDARDAVHNLVDNLNEVGPGYSFSKDFVLKAGLMLLDIKSVGFKVENFGRENMALMESEWDRIRDALLLTVKLVAGMGFDGNAIRADSALLPIAYYIFHRKLGSKYLSSTMDSGDRAAIKGWLARSYLKASGIWGSGLDVMLTALREQIKKHGETQFPLPEIEREMARRGRSLVFSDEEIEELLEIGYGEKRLLPLLTLLYPFIDTRHHIHVDHIYPRSHFTRAKLRKAGINQEEAEKMMECIDRVANLQLLDGLPNQEKSAAFPESWLKGAFSTKIQRQAYMDRHDLRLSDGHEGWIRPGDDATSFQDFYDARYERLKQRIKELVG</sequence>
<reference evidence="2 3" key="1">
    <citation type="submission" date="2018-09" db="EMBL/GenBank/DDBJ databases">
        <title>Paracoccus onubensis nov. sp. a moderate halophilic bacterium isolated from Gruta de las Maravillas (Aracena, Spain).</title>
        <authorList>
            <person name="Jurado V."/>
            <person name="Gutierrez-Patricio S."/>
            <person name="Gonzalez-Pimentel J.L."/>
            <person name="Laiz L."/>
            <person name="Saiz-Jimenez C."/>
        </authorList>
    </citation>
    <scope>NUCLEOTIDE SEQUENCE [LARGE SCALE GENOMIC DNA]</scope>
    <source>
        <strain evidence="2 3">DSM 19484</strain>
    </source>
</reference>
<dbReference type="EMBL" id="QZEV01000049">
    <property type="protein sequence ID" value="RJL03332.1"/>
    <property type="molecule type" value="Genomic_DNA"/>
</dbReference>
<keyword evidence="3" id="KW-1185">Reference proteome</keyword>
<name>A0A418ZVT7_9RHOB</name>
<dbReference type="AlphaFoldDB" id="A0A418ZVT7"/>
<dbReference type="Proteomes" id="UP000285530">
    <property type="component" value="Unassembled WGS sequence"/>
</dbReference>
<dbReference type="RefSeq" id="WP_119886532.1">
    <property type="nucleotide sequence ID" value="NZ_CP067173.1"/>
</dbReference>
<feature type="domain" description="GmrSD restriction endonucleases N-terminal" evidence="1">
    <location>
        <begin position="10"/>
        <end position="252"/>
    </location>
</feature>
<comment type="caution">
    <text evidence="2">The sequence shown here is derived from an EMBL/GenBank/DDBJ whole genome shotgun (WGS) entry which is preliminary data.</text>
</comment>
<dbReference type="OrthoDB" id="9798761at2"/>
<dbReference type="InterPro" id="IPR004919">
    <property type="entry name" value="GmrSD_N"/>
</dbReference>
<proteinExistence type="predicted"/>
<dbReference type="PANTHER" id="PTHR37292">
    <property type="entry name" value="VNG6097C"/>
    <property type="match status" value="1"/>
</dbReference>
<evidence type="ECO:0000313" key="3">
    <source>
        <dbReference type="Proteomes" id="UP000285530"/>
    </source>
</evidence>
<protein>
    <submittedName>
        <fullName evidence="2">DUF262 domain-containing protein</fullName>
    </submittedName>
</protein>
<dbReference type="PANTHER" id="PTHR37292:SF2">
    <property type="entry name" value="DUF262 DOMAIN-CONTAINING PROTEIN"/>
    <property type="match status" value="1"/>
</dbReference>
<dbReference type="Pfam" id="PF03235">
    <property type="entry name" value="GmrSD_N"/>
    <property type="match status" value="1"/>
</dbReference>
<organism evidence="2 3">
    <name type="scientific">Paracoccus aestuarii</name>
    <dbReference type="NCBI Taxonomy" id="453842"/>
    <lineage>
        <taxon>Bacteria</taxon>
        <taxon>Pseudomonadati</taxon>
        <taxon>Pseudomonadota</taxon>
        <taxon>Alphaproteobacteria</taxon>
        <taxon>Rhodobacterales</taxon>
        <taxon>Paracoccaceae</taxon>
        <taxon>Paracoccus</taxon>
    </lineage>
</organism>
<evidence type="ECO:0000313" key="2">
    <source>
        <dbReference type="EMBL" id="RJL03332.1"/>
    </source>
</evidence>